<dbReference type="AlphaFoldDB" id="A0A0G7ZMT6"/>
<dbReference type="EMBL" id="CWGI01000001">
    <property type="protein sequence ID" value="CRX36876.1"/>
    <property type="molecule type" value="Genomic_DNA"/>
</dbReference>
<dbReference type="InterPro" id="IPR004368">
    <property type="entry name" value="TIF_IF1"/>
</dbReference>
<dbReference type="Proteomes" id="UP000242141">
    <property type="component" value="Unassembled WGS sequence"/>
</dbReference>
<dbReference type="GO" id="GO:0005829">
    <property type="term" value="C:cytosol"/>
    <property type="evidence" value="ECO:0007669"/>
    <property type="project" value="TreeGrafter"/>
</dbReference>
<dbReference type="GO" id="GO:0003743">
    <property type="term" value="F:translation initiation factor activity"/>
    <property type="evidence" value="ECO:0007669"/>
    <property type="project" value="UniProtKB-UniRule"/>
</dbReference>
<dbReference type="InterPro" id="IPR006196">
    <property type="entry name" value="RNA-binding_domain_S1_IF1"/>
</dbReference>
<dbReference type="GO" id="GO:0003723">
    <property type="term" value="F:RNA binding"/>
    <property type="evidence" value="ECO:0007669"/>
    <property type="project" value="InterPro"/>
</dbReference>
<name>A0A0G7ZMT6_9MOLU</name>
<dbReference type="PROSITE" id="PS50832">
    <property type="entry name" value="S1_IF1_TYPE"/>
    <property type="match status" value="1"/>
</dbReference>
<evidence type="ECO:0000256" key="1">
    <source>
        <dbReference type="ARBA" id="ARBA00010939"/>
    </source>
</evidence>
<proteinExistence type="inferred from homology"/>
<accession>A0A0G7ZMT6</accession>
<evidence type="ECO:0000313" key="8">
    <source>
        <dbReference type="Proteomes" id="UP000242141"/>
    </source>
</evidence>
<evidence type="ECO:0000256" key="3">
    <source>
        <dbReference type="ARBA" id="ARBA00022917"/>
    </source>
</evidence>
<sequence length="72" mass="8466">MEEFIVKGYIDAILPKGEFRVRLEENNHLVHCRPSGKIRTNYIKMVNGDRVMVRITPYDLTKGVIIYRGWSK</sequence>
<dbReference type="PANTHER" id="PTHR33370">
    <property type="entry name" value="TRANSLATION INITIATION FACTOR IF-1, CHLOROPLASTIC"/>
    <property type="match status" value="1"/>
</dbReference>
<comment type="similarity">
    <text evidence="1">Belongs to the IF-1 family.</text>
</comment>
<evidence type="ECO:0000313" key="7">
    <source>
        <dbReference type="EMBL" id="CRX36876.1"/>
    </source>
</evidence>
<keyword evidence="2 5" id="KW-0396">Initiation factor</keyword>
<dbReference type="NCBIfam" id="TIGR00008">
    <property type="entry name" value="infA"/>
    <property type="match status" value="1"/>
</dbReference>
<dbReference type="GO" id="GO:0043022">
    <property type="term" value="F:ribosome binding"/>
    <property type="evidence" value="ECO:0007669"/>
    <property type="project" value="TreeGrafter"/>
</dbReference>
<dbReference type="SUPFAM" id="SSF50249">
    <property type="entry name" value="Nucleic acid-binding proteins"/>
    <property type="match status" value="1"/>
</dbReference>
<protein>
    <recommendedName>
        <fullName evidence="4">Translation initiation factor IF-1</fullName>
    </recommendedName>
</protein>
<dbReference type="Gene3D" id="2.40.50.140">
    <property type="entry name" value="Nucleic acid-binding proteins"/>
    <property type="match status" value="1"/>
</dbReference>
<organism evidence="7 8">
    <name type="scientific">Candidatus Hepatoplasma crinochetorum</name>
    <dbReference type="NCBI Taxonomy" id="295596"/>
    <lineage>
        <taxon>Bacteria</taxon>
        <taxon>Bacillati</taxon>
        <taxon>Mycoplasmatota</taxon>
        <taxon>Mollicutes</taxon>
        <taxon>Candidatus Hepatoplasmataceae</taxon>
        <taxon>Candidatus Hepatoplasma</taxon>
    </lineage>
</organism>
<gene>
    <name evidence="7" type="ORF">HEPPS_00750</name>
</gene>
<evidence type="ECO:0000256" key="5">
    <source>
        <dbReference type="PROSITE-ProRule" id="PRU00181"/>
    </source>
</evidence>
<feature type="domain" description="S1-like" evidence="6">
    <location>
        <begin position="1"/>
        <end position="70"/>
    </location>
</feature>
<evidence type="ECO:0000256" key="4">
    <source>
        <dbReference type="NCBIfam" id="TIGR00008"/>
    </source>
</evidence>
<dbReference type="InterPro" id="IPR012340">
    <property type="entry name" value="NA-bd_OB-fold"/>
</dbReference>
<keyword evidence="3 5" id="KW-0648">Protein biosynthesis</keyword>
<keyword evidence="8" id="KW-1185">Reference proteome</keyword>
<evidence type="ECO:0000259" key="6">
    <source>
        <dbReference type="PROSITE" id="PS50832"/>
    </source>
</evidence>
<dbReference type="PANTHER" id="PTHR33370:SF1">
    <property type="entry name" value="TRANSLATION INITIATION FACTOR IF-1, CHLOROPLASTIC"/>
    <property type="match status" value="1"/>
</dbReference>
<evidence type="ECO:0000256" key="2">
    <source>
        <dbReference type="ARBA" id="ARBA00022540"/>
    </source>
</evidence>
<reference evidence="8" key="1">
    <citation type="submission" date="2015-05" db="EMBL/GenBank/DDBJ databases">
        <authorList>
            <person name="Collingro A."/>
        </authorList>
    </citation>
    <scope>NUCLEOTIDE SEQUENCE [LARGE SCALE GENOMIC DNA]</scope>
    <source>
        <strain evidence="8">Ps</strain>
    </source>
</reference>
<dbReference type="Pfam" id="PF01176">
    <property type="entry name" value="eIF-1a"/>
    <property type="match status" value="1"/>
</dbReference>